<dbReference type="InterPro" id="IPR025676">
    <property type="entry name" value="Clr5_dom"/>
</dbReference>
<feature type="region of interest" description="Disordered" evidence="1">
    <location>
        <begin position="180"/>
        <end position="201"/>
    </location>
</feature>
<dbReference type="EMBL" id="MU032349">
    <property type="protein sequence ID" value="KAF3763981.1"/>
    <property type="molecule type" value="Genomic_DNA"/>
</dbReference>
<evidence type="ECO:0000313" key="4">
    <source>
        <dbReference type="Proteomes" id="UP000803844"/>
    </source>
</evidence>
<dbReference type="PANTHER" id="PTHR38788:SF3">
    <property type="entry name" value="CLR5 DOMAIN-CONTAINING PROTEIN"/>
    <property type="match status" value="1"/>
</dbReference>
<feature type="compositionally biased region" description="Polar residues" evidence="1">
    <location>
        <begin position="82"/>
        <end position="91"/>
    </location>
</feature>
<keyword evidence="4" id="KW-1185">Reference proteome</keyword>
<dbReference type="RefSeq" id="XP_040774942.1">
    <property type="nucleotide sequence ID" value="XM_040925816.1"/>
</dbReference>
<sequence length="599" mass="68414">MESEDTDYPLHDRFLLPNQASGAAGRGEANTPSAPSDYMAVTLSSPENSLSSNVSSYGQFSSDRRSEPDTTSSRGSPAEGSSRGSNNYSEEQWNRHREVITRLYWEENLPMPTVREYMSREYGFDATPRAYKFRFKKWGLRKNIKEHEARELISGNKNPEDFWAGTKRLNFERRIARHLEKSKEGSPSLQEGRRATPTPTEVATRAFGSREIPRRMKAPGLHESVEAAKHYWELWLSHDMEIGGIWLKGQPGTEHRCPSGLVTEDDVDFFPLFQRGLQTLSDDNRTRQAFADINKSFNYLKGLIYLHHPFIYKKIMDIAASYRRYPASEACFRVCCVLVKHSLDLFRELYGPEHPLNNMWSIYFEILESQDVPEFSEHFLNTISATCPTVWRKTRGFNDIGSLRIEAYVPSSVRGQNEEVLRRNLILSKDDPSLVPSAQENRLALAEALISHQKLDEAQGLLMEAGNSSLVDFINPEDKAFWMAELEWRLGHVGPSLKLLEQVLTRIDSRPATSSLVSSNLSLLQVLGVLYHRHTIVLSAAKANALRDRILELITTRTNTLESVTLHLWSCDYELQLRPQYGNHIQWRPSPGAETYSTR</sequence>
<accession>A0A9P4XZV9</accession>
<dbReference type="OrthoDB" id="5308957at2759"/>
<dbReference type="PANTHER" id="PTHR38788">
    <property type="entry name" value="CLR5 DOMAIN-CONTAINING PROTEIN"/>
    <property type="match status" value="1"/>
</dbReference>
<name>A0A9P4XZV9_CRYP1</name>
<evidence type="ECO:0000256" key="1">
    <source>
        <dbReference type="SAM" id="MobiDB-lite"/>
    </source>
</evidence>
<evidence type="ECO:0000259" key="2">
    <source>
        <dbReference type="Pfam" id="PF14420"/>
    </source>
</evidence>
<gene>
    <name evidence="3" type="ORF">M406DRAFT_75207</name>
</gene>
<dbReference type="Pfam" id="PF14420">
    <property type="entry name" value="Clr5"/>
    <property type="match status" value="1"/>
</dbReference>
<protein>
    <recommendedName>
        <fullName evidence="2">Clr5 domain-containing protein</fullName>
    </recommendedName>
</protein>
<proteinExistence type="predicted"/>
<dbReference type="Proteomes" id="UP000803844">
    <property type="component" value="Unassembled WGS sequence"/>
</dbReference>
<dbReference type="AlphaFoldDB" id="A0A9P4XZV9"/>
<feature type="region of interest" description="Disordered" evidence="1">
    <location>
        <begin position="1"/>
        <end position="92"/>
    </location>
</feature>
<dbReference type="GeneID" id="63842945"/>
<feature type="compositionally biased region" description="Low complexity" evidence="1">
    <location>
        <begin position="43"/>
        <end position="56"/>
    </location>
</feature>
<evidence type="ECO:0000313" key="3">
    <source>
        <dbReference type="EMBL" id="KAF3763981.1"/>
    </source>
</evidence>
<organism evidence="3 4">
    <name type="scientific">Cryphonectria parasitica (strain ATCC 38755 / EP155)</name>
    <dbReference type="NCBI Taxonomy" id="660469"/>
    <lineage>
        <taxon>Eukaryota</taxon>
        <taxon>Fungi</taxon>
        <taxon>Dikarya</taxon>
        <taxon>Ascomycota</taxon>
        <taxon>Pezizomycotina</taxon>
        <taxon>Sordariomycetes</taxon>
        <taxon>Sordariomycetidae</taxon>
        <taxon>Diaporthales</taxon>
        <taxon>Cryphonectriaceae</taxon>
        <taxon>Cryphonectria-Endothia species complex</taxon>
        <taxon>Cryphonectria</taxon>
    </lineage>
</organism>
<reference evidence="3" key="1">
    <citation type="journal article" date="2020" name="Phytopathology">
        <title>Genome sequence of the chestnut blight fungus Cryphonectria parasitica EP155: A fundamental resource for an archetypical invasive plant pathogen.</title>
        <authorList>
            <person name="Crouch J.A."/>
            <person name="Dawe A."/>
            <person name="Aerts A."/>
            <person name="Barry K."/>
            <person name="Churchill A.C.L."/>
            <person name="Grimwood J."/>
            <person name="Hillman B."/>
            <person name="Milgroom M.G."/>
            <person name="Pangilinan J."/>
            <person name="Smith M."/>
            <person name="Salamov A."/>
            <person name="Schmutz J."/>
            <person name="Yadav J."/>
            <person name="Grigoriev I.V."/>
            <person name="Nuss D."/>
        </authorList>
    </citation>
    <scope>NUCLEOTIDE SEQUENCE</scope>
    <source>
        <strain evidence="3">EP155</strain>
    </source>
</reference>
<feature type="domain" description="Clr5" evidence="2">
    <location>
        <begin position="89"/>
        <end position="142"/>
    </location>
</feature>
<comment type="caution">
    <text evidence="3">The sequence shown here is derived from an EMBL/GenBank/DDBJ whole genome shotgun (WGS) entry which is preliminary data.</text>
</comment>